<name>A0ABV6Y7C6_9HYPH</name>
<gene>
    <name evidence="1" type="ORF">ACETIH_09880</name>
</gene>
<evidence type="ECO:0000313" key="2">
    <source>
        <dbReference type="Proteomes" id="UP001593940"/>
    </source>
</evidence>
<dbReference type="RefSeq" id="WP_377029550.1">
    <property type="nucleotide sequence ID" value="NZ_JBHOMY010000025.1"/>
</dbReference>
<evidence type="ECO:0008006" key="3">
    <source>
        <dbReference type="Google" id="ProtNLM"/>
    </source>
</evidence>
<evidence type="ECO:0000313" key="1">
    <source>
        <dbReference type="EMBL" id="MFC1457021.1"/>
    </source>
</evidence>
<dbReference type="EMBL" id="JBHOMY010000025">
    <property type="protein sequence ID" value="MFC1457021.1"/>
    <property type="molecule type" value="Genomic_DNA"/>
</dbReference>
<organism evidence="1 2">
    <name type="scientific">Microvirga arabica</name>
    <dbReference type="NCBI Taxonomy" id="1128671"/>
    <lineage>
        <taxon>Bacteria</taxon>
        <taxon>Pseudomonadati</taxon>
        <taxon>Pseudomonadota</taxon>
        <taxon>Alphaproteobacteria</taxon>
        <taxon>Hyphomicrobiales</taxon>
        <taxon>Methylobacteriaceae</taxon>
        <taxon>Microvirga</taxon>
    </lineage>
</organism>
<reference evidence="1 2" key="1">
    <citation type="submission" date="2024-09" db="EMBL/GenBank/DDBJ databases">
        <title>Nodulacao em especies de Leguminosae Basais da Amazonia e Caracterizacao dos Rizobios e Bacterias Associadas aos Nodulos.</title>
        <authorList>
            <person name="Jambeiro I.C.A."/>
            <person name="Lopes I.S."/>
            <person name="Aguiar E.R.G.R."/>
            <person name="Santos A.F.J."/>
            <person name="Dos Santos J.M.F."/>
            <person name="Gross E."/>
        </authorList>
    </citation>
    <scope>NUCLEOTIDE SEQUENCE [LARGE SCALE GENOMIC DNA]</scope>
    <source>
        <strain evidence="1 2">BRUESC1165</strain>
    </source>
</reference>
<keyword evidence="2" id="KW-1185">Reference proteome</keyword>
<protein>
    <recommendedName>
        <fullName evidence="3">BON domain-containing protein</fullName>
    </recommendedName>
</protein>
<accession>A0ABV6Y7C6</accession>
<sequence>MTVTACVPVTSRLTLVPLPVSISVLRAVLIPQRAAQAGQAHRRVLGPAGVHHRDGRGIRHRLHLHPEGGLHHGAAALALVGGGAQGELDAAGEVLGRGEAELGQVGGRHAPGAVGLPGAVGEPCPIRHAQDAHRQLLGAVPVHKRRRQVKPNGRVLLTGHIPRAD</sequence>
<comment type="caution">
    <text evidence="1">The sequence shown here is derived from an EMBL/GenBank/DDBJ whole genome shotgun (WGS) entry which is preliminary data.</text>
</comment>
<dbReference type="Proteomes" id="UP001593940">
    <property type="component" value="Unassembled WGS sequence"/>
</dbReference>
<feature type="non-terminal residue" evidence="1">
    <location>
        <position position="165"/>
    </location>
</feature>
<proteinExistence type="predicted"/>